<dbReference type="InterPro" id="IPR007060">
    <property type="entry name" value="FtsL/DivIC"/>
</dbReference>
<feature type="region of interest" description="Disordered" evidence="2">
    <location>
        <begin position="118"/>
        <end position="141"/>
    </location>
</feature>
<name>A0A4R2R109_9PSEU</name>
<keyword evidence="3" id="KW-0132">Cell division</keyword>
<keyword evidence="1" id="KW-0175">Coiled coil</keyword>
<organism evidence="3 4">
    <name type="scientific">Tamaricihabitans halophyticus</name>
    <dbReference type="NCBI Taxonomy" id="1262583"/>
    <lineage>
        <taxon>Bacteria</taxon>
        <taxon>Bacillati</taxon>
        <taxon>Actinomycetota</taxon>
        <taxon>Actinomycetes</taxon>
        <taxon>Pseudonocardiales</taxon>
        <taxon>Pseudonocardiaceae</taxon>
        <taxon>Tamaricihabitans</taxon>
    </lineage>
</organism>
<evidence type="ECO:0000256" key="1">
    <source>
        <dbReference type="SAM" id="Coils"/>
    </source>
</evidence>
<dbReference type="AlphaFoldDB" id="A0A4R2R109"/>
<sequence length="152" mass="17096">MSSRVKQRAGGKNAVARWVGRNRLWQRLASSGFFNTRRAAVLVLVVAALAFSLAVPLRTYLTQRAEVSVQEQRSANLREQVERLENRKAQLEDPTQIEAEARERLRYVMPGETPYIVQLPGDEGAGGGNDEKPRPAPSKAWYEELWSDMTGN</sequence>
<evidence type="ECO:0000313" key="3">
    <source>
        <dbReference type="EMBL" id="TCP56352.1"/>
    </source>
</evidence>
<comment type="caution">
    <text evidence="3">The sequence shown here is derived from an EMBL/GenBank/DDBJ whole genome shotgun (WGS) entry which is preliminary data.</text>
</comment>
<keyword evidence="3" id="KW-0131">Cell cycle</keyword>
<evidence type="ECO:0000313" key="4">
    <source>
        <dbReference type="Proteomes" id="UP000294911"/>
    </source>
</evidence>
<feature type="coiled-coil region" evidence="1">
    <location>
        <begin position="67"/>
        <end position="94"/>
    </location>
</feature>
<dbReference type="Proteomes" id="UP000294911">
    <property type="component" value="Unassembled WGS sequence"/>
</dbReference>
<dbReference type="OrthoDB" id="5187715at2"/>
<evidence type="ECO:0000256" key="2">
    <source>
        <dbReference type="SAM" id="MobiDB-lite"/>
    </source>
</evidence>
<gene>
    <name evidence="3" type="ORF">EV191_101294</name>
</gene>
<dbReference type="GO" id="GO:0051301">
    <property type="term" value="P:cell division"/>
    <property type="evidence" value="ECO:0007669"/>
    <property type="project" value="UniProtKB-KW"/>
</dbReference>
<protein>
    <submittedName>
        <fullName evidence="3">Cell division protein FtsB</fullName>
    </submittedName>
</protein>
<dbReference type="Pfam" id="PF04977">
    <property type="entry name" value="DivIC"/>
    <property type="match status" value="1"/>
</dbReference>
<keyword evidence="4" id="KW-1185">Reference proteome</keyword>
<dbReference type="EMBL" id="SLXQ01000001">
    <property type="protein sequence ID" value="TCP56352.1"/>
    <property type="molecule type" value="Genomic_DNA"/>
</dbReference>
<dbReference type="RefSeq" id="WP_132874963.1">
    <property type="nucleotide sequence ID" value="NZ_SLXQ01000001.1"/>
</dbReference>
<proteinExistence type="predicted"/>
<accession>A0A4R2R109</accession>
<reference evidence="3 4" key="1">
    <citation type="submission" date="2019-03" db="EMBL/GenBank/DDBJ databases">
        <title>Genomic Encyclopedia of Type Strains, Phase IV (KMG-IV): sequencing the most valuable type-strain genomes for metagenomic binning, comparative biology and taxonomic classification.</title>
        <authorList>
            <person name="Goeker M."/>
        </authorList>
    </citation>
    <scope>NUCLEOTIDE SEQUENCE [LARGE SCALE GENOMIC DNA]</scope>
    <source>
        <strain evidence="3 4">DSM 45765</strain>
    </source>
</reference>